<dbReference type="AlphaFoldDB" id="G9XBU7"/>
<dbReference type="HOGENOM" id="CLU_1863297_0_0_9"/>
<sequence length="138" mass="16234">MGIKEELKDLRVVSKIIDSKNRQLSQLKRYYTTLQGIDYSKEKLSGGLKCDFTDTVNKIIVLEKEITADIDALADKKQEMDKFVKNVLTGTEYLIIQMRYFEEKKWEEIALKINHEYRYTLKLHGKALQKLKKTLKDT</sequence>
<dbReference type="Gene3D" id="1.20.140.160">
    <property type="match status" value="1"/>
</dbReference>
<organism evidence="1 2">
    <name type="scientific">Peptoanaerobacter stomatis</name>
    <dbReference type="NCBI Taxonomy" id="796937"/>
    <lineage>
        <taxon>Bacteria</taxon>
        <taxon>Bacillati</taxon>
        <taxon>Bacillota</taxon>
        <taxon>Clostridia</taxon>
        <taxon>Peptostreptococcales</taxon>
        <taxon>Filifactoraceae</taxon>
        <taxon>Peptoanaerobacter</taxon>
    </lineage>
</organism>
<comment type="caution">
    <text evidence="1">The sequence shown here is derived from an EMBL/GenBank/DDBJ whole genome shotgun (WGS) entry which is preliminary data.</text>
</comment>
<evidence type="ECO:0000313" key="1">
    <source>
        <dbReference type="EMBL" id="EHL19434.1"/>
    </source>
</evidence>
<protein>
    <recommendedName>
        <fullName evidence="3">PF07374 family protein</fullName>
    </recommendedName>
</protein>
<proteinExistence type="predicted"/>
<evidence type="ECO:0000313" key="2">
    <source>
        <dbReference type="Proteomes" id="UP000003379"/>
    </source>
</evidence>
<dbReference type="SUPFAM" id="SSF88659">
    <property type="entry name" value="Sigma3 and sigma4 domains of RNA polymerase sigma factors"/>
    <property type="match status" value="1"/>
</dbReference>
<dbReference type="EMBL" id="AFZG01000019">
    <property type="protein sequence ID" value="EHL19434.1"/>
    <property type="molecule type" value="Genomic_DNA"/>
</dbReference>
<dbReference type="InterPro" id="IPR013324">
    <property type="entry name" value="RNA_pol_sigma_r3/r4-like"/>
</dbReference>
<dbReference type="Proteomes" id="UP000003379">
    <property type="component" value="Unassembled WGS sequence"/>
</dbReference>
<name>G9XBU7_9FIRM</name>
<dbReference type="RefSeq" id="WP_009528455.1">
    <property type="nucleotide sequence ID" value="NZ_JH414596.1"/>
</dbReference>
<accession>G9XBU7</accession>
<reference evidence="1 2" key="1">
    <citation type="submission" date="2011-08" db="EMBL/GenBank/DDBJ databases">
        <title>The Genome Sequence of Eubacteriaceae bacterium CM5.</title>
        <authorList>
            <consortium name="The Broad Institute Genome Sequencing Platform"/>
            <person name="Earl A."/>
            <person name="Ward D."/>
            <person name="Feldgarden M."/>
            <person name="Gevers D."/>
            <person name="Sizova M."/>
            <person name="Hazen A."/>
            <person name="Epstein S."/>
            <person name="Young S.K."/>
            <person name="Zeng Q."/>
            <person name="Gargeya S."/>
            <person name="Fitzgerald M."/>
            <person name="Haas B."/>
            <person name="Abouelleil A."/>
            <person name="Alvarado L."/>
            <person name="Arachchi H.M."/>
            <person name="Berlin A."/>
            <person name="Brown A."/>
            <person name="Chapman S.B."/>
            <person name="Chen Z."/>
            <person name="Dunbar C."/>
            <person name="Freedman E."/>
            <person name="Gearin G."/>
            <person name="Gellesch M."/>
            <person name="Goldberg J."/>
            <person name="Griggs A."/>
            <person name="Gujja S."/>
            <person name="Heiman D."/>
            <person name="Howarth C."/>
            <person name="Larson L."/>
            <person name="Lui A."/>
            <person name="MacDonald P.J.P."/>
            <person name="Montmayeur A."/>
            <person name="Murphy C."/>
            <person name="Neiman D."/>
            <person name="Pearson M."/>
            <person name="Priest M."/>
            <person name="Roberts A."/>
            <person name="Saif S."/>
            <person name="Shea T."/>
            <person name="Shenoy N."/>
            <person name="Sisk P."/>
            <person name="Stolte C."/>
            <person name="Sykes S."/>
            <person name="Wortman J."/>
            <person name="Nusbaum C."/>
            <person name="Birren B."/>
        </authorList>
    </citation>
    <scope>NUCLEOTIDE SEQUENCE [LARGE SCALE GENOMIC DNA]</scope>
    <source>
        <strain evidence="1 2">CM5</strain>
    </source>
</reference>
<gene>
    <name evidence="1" type="ORF">HMPREF9628_00155</name>
</gene>
<evidence type="ECO:0008006" key="3">
    <source>
        <dbReference type="Google" id="ProtNLM"/>
    </source>
</evidence>